<keyword evidence="1" id="KW-0732">Signal</keyword>
<feature type="chain" id="PRO_5046758131" description="Lipoprotein" evidence="1">
    <location>
        <begin position="21"/>
        <end position="238"/>
    </location>
</feature>
<evidence type="ECO:0008006" key="4">
    <source>
        <dbReference type="Google" id="ProtNLM"/>
    </source>
</evidence>
<dbReference type="EMBL" id="MRYD01000131">
    <property type="protein sequence ID" value="OSZ58311.1"/>
    <property type="molecule type" value="Genomic_DNA"/>
</dbReference>
<protein>
    <recommendedName>
        <fullName evidence="4">Lipoprotein</fullName>
    </recommendedName>
</protein>
<evidence type="ECO:0000313" key="2">
    <source>
        <dbReference type="EMBL" id="OSZ58311.1"/>
    </source>
</evidence>
<evidence type="ECO:0000256" key="1">
    <source>
        <dbReference type="SAM" id="SignalP"/>
    </source>
</evidence>
<sequence length="238" mass="25458">MRTNAAVVALCLLTGGVAVGYADTDDTVGTTDTRSAGQLLNDANRTMKALTSVTIETDTVSGMGNSRSSTLRTDLKGRCTYEATETTGLELEQRRIGETDFIRGNDIYFEMWGRETVPAMREKPWLKSPVSSAVGADALADCAWPFSSSAKATKGEPTEIEGKPVIPVEVPNENVGDGTDTFYIAAEGKPYLLKVVHEGRHHQATTKFSAFDAPLDVRPPAAADVLDLSSLPEDGADE</sequence>
<accession>A0ABX3YFL1</accession>
<feature type="signal peptide" evidence="1">
    <location>
        <begin position="1"/>
        <end position="20"/>
    </location>
</feature>
<dbReference type="Proteomes" id="UP000194266">
    <property type="component" value="Unassembled WGS sequence"/>
</dbReference>
<keyword evidence="3" id="KW-1185">Reference proteome</keyword>
<reference evidence="2 3" key="1">
    <citation type="submission" date="2016-12" db="EMBL/GenBank/DDBJ databases">
        <title>Genome Mining:The Detection of Biosynthetic Gene Clusters to Aid in the Expression of Curamycin A produced by Streptomyces sp. strain CZA14.</title>
        <authorList>
            <person name="Durrell K.A."/>
            <person name="Kirby B.M."/>
            <person name="Khan W."/>
            <person name="Mthethwa T."/>
            <person name="Le Roes-Hill M."/>
        </authorList>
    </citation>
    <scope>NUCLEOTIDE SEQUENCE [LARGE SCALE GENOMIC DNA]</scope>
    <source>
        <strain evidence="2 3">CZA14</strain>
    </source>
</reference>
<dbReference type="RefSeq" id="WP_143659760.1">
    <property type="nucleotide sequence ID" value="NZ_MRYD01000131.1"/>
</dbReference>
<comment type="caution">
    <text evidence="2">The sequence shown here is derived from an EMBL/GenBank/DDBJ whole genome shotgun (WGS) entry which is preliminary data.</text>
</comment>
<gene>
    <name evidence="2" type="ORF">OQI_22375</name>
</gene>
<name>A0ABX3YFL1_9ACTN</name>
<proteinExistence type="predicted"/>
<organism evidence="2 3">
    <name type="scientific">Streptomyces pharetrae CZA14</name>
    <dbReference type="NCBI Taxonomy" id="1144883"/>
    <lineage>
        <taxon>Bacteria</taxon>
        <taxon>Bacillati</taxon>
        <taxon>Actinomycetota</taxon>
        <taxon>Actinomycetes</taxon>
        <taxon>Kitasatosporales</taxon>
        <taxon>Streptomycetaceae</taxon>
        <taxon>Streptomyces</taxon>
    </lineage>
</organism>
<evidence type="ECO:0000313" key="3">
    <source>
        <dbReference type="Proteomes" id="UP000194266"/>
    </source>
</evidence>